<dbReference type="InterPro" id="IPR014710">
    <property type="entry name" value="RmlC-like_jellyroll"/>
</dbReference>
<accession>A0A485PVI7</accession>
<organism evidence="3 4">
    <name type="scientific">Lynx pardinus</name>
    <name type="common">Iberian lynx</name>
    <name type="synonym">Felis pardina</name>
    <dbReference type="NCBI Taxonomy" id="191816"/>
    <lineage>
        <taxon>Eukaryota</taxon>
        <taxon>Metazoa</taxon>
        <taxon>Chordata</taxon>
        <taxon>Craniata</taxon>
        <taxon>Vertebrata</taxon>
        <taxon>Euteleostomi</taxon>
        <taxon>Mammalia</taxon>
        <taxon>Eutheria</taxon>
        <taxon>Laurasiatheria</taxon>
        <taxon>Carnivora</taxon>
        <taxon>Feliformia</taxon>
        <taxon>Felidae</taxon>
        <taxon>Felinae</taxon>
        <taxon>Lynx</taxon>
    </lineage>
</organism>
<sequence>MTICSLVGSPGVQLGLRNMLRSVLRAKEALANPLSLAKPAETGPLLSLRSLWLLCSDHLTEAAQLMGRMSLALGGPLSPAMENMGKWGPGCFADIHINSCTLSSGVISFYFGLVLAHIRGVSKSFFTSSSPSCFSREATPQLASLPGFCLAVGGVDTEFLPPIPLQELPMPHGQDREDRPLWNLPLILLLLTPCCPLSLPGTGFNSGPAEERLTSLAHSRESLQHTSSHRRASPHLVSQADPCLHVCSGASVCAQVPACLWPLSVLTCVLVFASPTWVSECKHLCALVSLPSALRLFLCEWLWLCTCECAHTCVSSSSQLQSTSVALMVRMHASTVCLRMRTWGWVVCVVVGGVRGKQPLGAGLVTEQAQGPSGQQQGSDSAYILPFLAKERGGNGSSPWTRKKRLQLWDGRQNNADPKGLTVGLALRCFSSHKRHKTPGRGTGVVPVLHGRSRRLGEVHELAGKGDLIGCELPRREQVVKANADVKGLTYCVLQCLQLTGLHESLALYPEFAPRFSRGLRGELSYNLGAGGGPAERAKGEAELKVVPRPRSPKSGPGNELLGAVVCLEDRHRGQRPEGESVGQRAQGLLAVWVEFGNWGKAGSGRGWHQAPPENGLLTVPLGPSEARNTDTLDKLRQAVTELSEQVLQMREGLQSLRQAVQQVLAPHGEGPCLRASGEGPCLAGTSGLLQPLCVDTGTSSYCLQPPAASVLSGTWPHPRPGPPPLVAPWPWGPPASQSSPWPRATAFWTPTSDSEPPASAELCPEPSTPGSPAPEEGARTGPPEPTNQAEAASTGEPPPGSGGLALPWEPHSLEMVLIGCHGSGTVQWTQEEGTGV</sequence>
<dbReference type="PANTHER" id="PTHR10217">
    <property type="entry name" value="VOLTAGE AND LIGAND GATED POTASSIUM CHANNEL"/>
    <property type="match status" value="1"/>
</dbReference>
<evidence type="ECO:0000313" key="3">
    <source>
        <dbReference type="EMBL" id="VFV47756.1"/>
    </source>
</evidence>
<dbReference type="PANTHER" id="PTHR10217:SF481">
    <property type="entry name" value="POTASSIUM VOLTAGE-GATED CHANNEL SUBFAMILY H MEMBER 3"/>
    <property type="match status" value="1"/>
</dbReference>
<gene>
    <name evidence="3" type="ORF">LYPA_23C014551</name>
</gene>
<dbReference type="Proteomes" id="UP000386466">
    <property type="component" value="Unassembled WGS sequence"/>
</dbReference>
<dbReference type="AlphaFoldDB" id="A0A485PVI7"/>
<feature type="region of interest" description="Disordered" evidence="2">
    <location>
        <begin position="727"/>
        <end position="809"/>
    </location>
</feature>
<evidence type="ECO:0000256" key="2">
    <source>
        <dbReference type="SAM" id="MobiDB-lite"/>
    </source>
</evidence>
<evidence type="ECO:0000256" key="1">
    <source>
        <dbReference type="SAM" id="Coils"/>
    </source>
</evidence>
<protein>
    <submittedName>
        <fullName evidence="3">Potassium voltage-gated channel</fullName>
    </submittedName>
</protein>
<dbReference type="InterPro" id="IPR050818">
    <property type="entry name" value="KCNH_animal-type"/>
</dbReference>
<proteinExistence type="predicted"/>
<dbReference type="EMBL" id="CAAGRJ010041205">
    <property type="protein sequence ID" value="VFV47756.1"/>
    <property type="molecule type" value="Genomic_DNA"/>
</dbReference>
<dbReference type="Gene3D" id="2.60.120.10">
    <property type="entry name" value="Jelly Rolls"/>
    <property type="match status" value="1"/>
</dbReference>
<name>A0A485PVI7_LYNPA</name>
<keyword evidence="1" id="KW-0175">Coiled coil</keyword>
<keyword evidence="4" id="KW-1185">Reference proteome</keyword>
<dbReference type="GO" id="GO:0042391">
    <property type="term" value="P:regulation of membrane potential"/>
    <property type="evidence" value="ECO:0007669"/>
    <property type="project" value="TreeGrafter"/>
</dbReference>
<feature type="coiled-coil region" evidence="1">
    <location>
        <begin position="633"/>
        <end position="660"/>
    </location>
</feature>
<reference evidence="3 4" key="1">
    <citation type="submission" date="2019-01" db="EMBL/GenBank/DDBJ databases">
        <authorList>
            <person name="Alioto T."/>
            <person name="Alioto T."/>
        </authorList>
    </citation>
    <scope>NUCLEOTIDE SEQUENCE [LARGE SCALE GENOMIC DNA]</scope>
</reference>
<dbReference type="GO" id="GO:0005886">
    <property type="term" value="C:plasma membrane"/>
    <property type="evidence" value="ECO:0007669"/>
    <property type="project" value="TreeGrafter"/>
</dbReference>
<evidence type="ECO:0000313" key="4">
    <source>
        <dbReference type="Proteomes" id="UP000386466"/>
    </source>
</evidence>
<dbReference type="GO" id="GO:0005249">
    <property type="term" value="F:voltage-gated potassium channel activity"/>
    <property type="evidence" value="ECO:0007669"/>
    <property type="project" value="TreeGrafter"/>
</dbReference>